<dbReference type="InterPro" id="IPR036770">
    <property type="entry name" value="Ankyrin_rpt-contain_sf"/>
</dbReference>
<accession>A0AAE0SA82</accession>
<dbReference type="Pfam" id="PF12796">
    <property type="entry name" value="Ank_2"/>
    <property type="match status" value="10"/>
</dbReference>
<feature type="repeat" description="ANK" evidence="3">
    <location>
        <begin position="1271"/>
        <end position="1303"/>
    </location>
</feature>
<dbReference type="PRINTS" id="PR01415">
    <property type="entry name" value="ANKYRIN"/>
</dbReference>
<feature type="repeat" description="ANK" evidence="3">
    <location>
        <begin position="1673"/>
        <end position="1705"/>
    </location>
</feature>
<dbReference type="Pfam" id="PF00023">
    <property type="entry name" value="Ank"/>
    <property type="match status" value="2"/>
</dbReference>
<feature type="repeat" description="ANK" evidence="3">
    <location>
        <begin position="1539"/>
        <end position="1571"/>
    </location>
</feature>
<feature type="repeat" description="ANK" evidence="3">
    <location>
        <begin position="1740"/>
        <end position="1772"/>
    </location>
</feature>
<dbReference type="Pfam" id="PF13637">
    <property type="entry name" value="Ank_4"/>
    <property type="match status" value="1"/>
</dbReference>
<feature type="repeat" description="ANK" evidence="3">
    <location>
        <begin position="1137"/>
        <end position="1169"/>
    </location>
</feature>
<feature type="repeat" description="ANK" evidence="3">
    <location>
        <begin position="1472"/>
        <end position="1504"/>
    </location>
</feature>
<dbReference type="PROSITE" id="PS50088">
    <property type="entry name" value="ANK_REPEAT"/>
    <property type="match status" value="19"/>
</dbReference>
<feature type="repeat" description="ANK" evidence="3">
    <location>
        <begin position="1405"/>
        <end position="1437"/>
    </location>
</feature>
<comment type="caution">
    <text evidence="4">The sequence shown here is derived from an EMBL/GenBank/DDBJ whole genome shotgun (WGS) entry which is preliminary data.</text>
</comment>
<keyword evidence="5" id="KW-1185">Reference proteome</keyword>
<feature type="non-terminal residue" evidence="4">
    <location>
        <position position="1947"/>
    </location>
</feature>
<dbReference type="EMBL" id="JAEAOA010000927">
    <property type="protein sequence ID" value="KAK3588221.1"/>
    <property type="molecule type" value="Genomic_DNA"/>
</dbReference>
<feature type="repeat" description="ANK" evidence="3">
    <location>
        <begin position="1204"/>
        <end position="1236"/>
    </location>
</feature>
<feature type="repeat" description="ANK" evidence="3">
    <location>
        <begin position="1807"/>
        <end position="1839"/>
    </location>
</feature>
<dbReference type="SMART" id="SM00248">
    <property type="entry name" value="ANK"/>
    <property type="match status" value="44"/>
</dbReference>
<evidence type="ECO:0000256" key="2">
    <source>
        <dbReference type="ARBA" id="ARBA00023043"/>
    </source>
</evidence>
<feature type="repeat" description="ANK" evidence="3">
    <location>
        <begin position="601"/>
        <end position="633"/>
    </location>
</feature>
<sequence length="1947" mass="214427">MYNEKQPVIIYDATDWQDIVDITRPLVILLDDVISNCKVPDQWIKISESFRSNFSYGLIFLIICIRTQIDSDIKLAFQTNDAFSWMFNSNVVDISSDGLNLTKLERKKMLLKYVPDCMTKNDTSVVETLLGKGNIIGFARNCKMLRSMKSLNVDLKEIFTNDMFLIKEVQYVSKKSPKIYAFLVLLMLSDGFMSSESKIRELDNKIKIISDLCGIKERLNIVQIRDIGDSLCDTCVEYNEAKMQFSFQHDCIETALFISFWKDYPDVTLRLCSIRQLSKMFCVKNESDQFDTDNLNFKMSIDDDQFSVIWERFRGGLESGEIESFKYISEALVWSSLHFVSYFAHKLTSRNDVLRFLSYIDPDGWSLLVHFINVRSTLVVEKILDIISHYELEDHNLLTRQLSLASTNACLNDDEHMLNKLIEYQKRVDDFVMLAAASTGNILVLKMLVRWGGNLNATLNIRCRKDLVDGIKYCRSYPKTPSYHYDINIFHIACINGRIDMVKHYIASYPELVNRRSSAGYTAGHFTAFSENLEIMKLLCGEHIDITDRIVHVQIQPYLDIEAITNYGSNLLHIAAENANMTMVKYLIKPPFQFTKQTDKNGWTAVHSCAVGGSVHVLKQLIQAGLDITIRTDDGVNVLHIAAGNDNLTMVQYLIGNHSQLVKETSGNEWTAVHFAAKGGSVPMIKTIIQAELYITARTNAALNVLHIAVGNNNLKVVKYLAATYPQLFEEIDETGWTALHYAAEGGNVQVMETLIQAGINITARSNNGRNVLHISVVHNNLSVIKYLVTNYPQVLQEIDENGWTALHCAGETGSVCAMETLILAGLDITARTLHQLNVLHIAAQNNNLTVVKYLIGTYPQLLQETNETGRTALHYAARGGSVQVMETLLQEGLDITARDNNGSNVLHIAAMMDNLTLVKYFTAKYPQILKEADNDGRTALHFAAAGGSVHVMETLIKAGIDITSRNENGSNVLHIVAGNDNLTLVKYFIATYHQTLQETNKNGWTALHFAAAGGSVHVMETLIQAGLNITARDNSGSNVLHIAAMMDNLTLVKYFTAKYPQIVQESDNDGRTALHFAAAGGSVHVMETLIQAGLNITARDNSGSNVLHIAAMTDNLTLVKYFTAKYPQIVQESDNDGRTALHFAAAGGSVHVMETLIQAGLDITATDNNGSFVLHIAAMMDNLTLVKYFIANSTQILQETDNDGRTALHFAAEGGSVHMIETLIQTGIDIRSRTKNGSNVLHIAAGNDNLTVVKYFIAKYPQILQEADNDGRTALHFAAAGGCVHLMETLIEAGIDMTYRTKNGSNVLHITAGNDNLALVKYFIAKSPQIVQEIDMNGMIALNSAAQRGSVHVMETLIQAESDITVRDNNGSNVQHIAVGNDSLALVKYFIASYPLILQETNKNGWIAMHFAAGRGSVHVMETLIQAGSDITVRDNNGINVLHIAALMDNLTLVKYFIAKSPQILQEADNDGRTALHFAAAVGSVHVIESLIQAGLDITSRTKNDRNVLHIAALMDNLTLVKYVIAKCPEIIQESDNDGRTALHFAAAGGSVNVMETLIHAGIDITSRTKNDSNVLHIAAGNDNLTLVKYFTATYPLILQETNKIGWTALHSAAGRGSVHVMETLIQAGLDITSKTTNASNVLHIAAGNDNLTVVKYFIAKYPQILQESDNDGRTALHFAAAGGSVNVMETLIQAGLDITARDNNGSNVLHIAAGNDKVALVKYFIAKYPQILQEADNDGRTALHFAAAEGGVNVMETLIHAGIDITSRTKNGSNVLHIAAGNDNLTVVKYLMATYPLILQETDENGWTALHFAAGRGSVHVMETLINAGLDITARDNNGSNVLHIAALMDNLTLVKYFIATYPITLQETNKIGWTALHYAALGGSVHVMETLIQAGLDITARDNNGSNVLNIASNYDNETLVEYLIAKYPQTLQGTDNNGWSLLP</sequence>
<proteinExistence type="predicted"/>
<feature type="repeat" description="ANK" evidence="3">
    <location>
        <begin position="1338"/>
        <end position="1370"/>
    </location>
</feature>
<feature type="repeat" description="ANK" evidence="3">
    <location>
        <begin position="1874"/>
        <end position="1906"/>
    </location>
</feature>
<organism evidence="4 5">
    <name type="scientific">Potamilus streckersoni</name>
    <dbReference type="NCBI Taxonomy" id="2493646"/>
    <lineage>
        <taxon>Eukaryota</taxon>
        <taxon>Metazoa</taxon>
        <taxon>Spiralia</taxon>
        <taxon>Lophotrochozoa</taxon>
        <taxon>Mollusca</taxon>
        <taxon>Bivalvia</taxon>
        <taxon>Autobranchia</taxon>
        <taxon>Heteroconchia</taxon>
        <taxon>Palaeoheterodonta</taxon>
        <taxon>Unionida</taxon>
        <taxon>Unionoidea</taxon>
        <taxon>Unionidae</taxon>
        <taxon>Ambleminae</taxon>
        <taxon>Lampsilini</taxon>
        <taxon>Potamilus</taxon>
    </lineage>
</organism>
<protein>
    <submittedName>
        <fullName evidence="4">Uncharacterized protein</fullName>
    </submittedName>
</protein>
<reference evidence="4" key="1">
    <citation type="journal article" date="2021" name="Genome Biol. Evol.">
        <title>A High-Quality Reference Genome for a Parasitic Bivalve with Doubly Uniparental Inheritance (Bivalvia: Unionida).</title>
        <authorList>
            <person name="Smith C.H."/>
        </authorList>
    </citation>
    <scope>NUCLEOTIDE SEQUENCE</scope>
    <source>
        <strain evidence="4">CHS0354</strain>
    </source>
</reference>
<feature type="repeat" description="ANK" evidence="3">
    <location>
        <begin position="936"/>
        <end position="968"/>
    </location>
</feature>
<feature type="repeat" description="ANK" evidence="3">
    <location>
        <begin position="802"/>
        <end position="834"/>
    </location>
</feature>
<dbReference type="SUPFAM" id="SSF48403">
    <property type="entry name" value="Ankyrin repeat"/>
    <property type="match status" value="6"/>
</dbReference>
<feature type="repeat" description="ANK" evidence="3">
    <location>
        <begin position="869"/>
        <end position="901"/>
    </location>
</feature>
<feature type="repeat" description="ANK" evidence="3">
    <location>
        <begin position="735"/>
        <end position="767"/>
    </location>
</feature>
<evidence type="ECO:0000256" key="3">
    <source>
        <dbReference type="PROSITE-ProRule" id="PRU00023"/>
    </source>
</evidence>
<dbReference type="InterPro" id="IPR002110">
    <property type="entry name" value="Ankyrin_rpt"/>
</dbReference>
<name>A0AAE0SA82_9BIVA</name>
<dbReference type="Proteomes" id="UP001195483">
    <property type="component" value="Unassembled WGS sequence"/>
</dbReference>
<feature type="repeat" description="ANK" evidence="3">
    <location>
        <begin position="1606"/>
        <end position="1638"/>
    </location>
</feature>
<evidence type="ECO:0000256" key="1">
    <source>
        <dbReference type="ARBA" id="ARBA00022737"/>
    </source>
</evidence>
<feature type="repeat" description="ANK" evidence="3">
    <location>
        <begin position="1003"/>
        <end position="1035"/>
    </location>
</feature>
<keyword evidence="1" id="KW-0677">Repeat</keyword>
<keyword evidence="2 3" id="KW-0040">ANK repeat</keyword>
<evidence type="ECO:0000313" key="5">
    <source>
        <dbReference type="Proteomes" id="UP001195483"/>
    </source>
</evidence>
<dbReference type="PANTHER" id="PTHR24198:SF165">
    <property type="entry name" value="ANKYRIN REPEAT-CONTAINING PROTEIN-RELATED"/>
    <property type="match status" value="1"/>
</dbReference>
<dbReference type="PANTHER" id="PTHR24198">
    <property type="entry name" value="ANKYRIN REPEAT AND PROTEIN KINASE DOMAIN-CONTAINING PROTEIN"/>
    <property type="match status" value="1"/>
</dbReference>
<dbReference type="Gene3D" id="1.25.40.20">
    <property type="entry name" value="Ankyrin repeat-containing domain"/>
    <property type="match status" value="11"/>
</dbReference>
<dbReference type="PROSITE" id="PS50297">
    <property type="entry name" value="ANK_REP_REGION"/>
    <property type="match status" value="18"/>
</dbReference>
<reference evidence="4" key="3">
    <citation type="submission" date="2023-05" db="EMBL/GenBank/DDBJ databases">
        <authorList>
            <person name="Smith C.H."/>
        </authorList>
    </citation>
    <scope>NUCLEOTIDE SEQUENCE</scope>
    <source>
        <strain evidence="4">CHS0354</strain>
        <tissue evidence="4">Mantle</tissue>
    </source>
</reference>
<reference evidence="4" key="2">
    <citation type="journal article" date="2021" name="Genome Biol. Evol.">
        <title>Developing a high-quality reference genome for a parasitic bivalve with doubly uniparental inheritance (Bivalvia: Unionida).</title>
        <authorList>
            <person name="Smith C.H."/>
        </authorList>
    </citation>
    <scope>NUCLEOTIDE SEQUENCE</scope>
    <source>
        <strain evidence="4">CHS0354</strain>
        <tissue evidence="4">Mantle</tissue>
    </source>
</reference>
<feature type="repeat" description="ANK" evidence="3">
    <location>
        <begin position="1070"/>
        <end position="1102"/>
    </location>
</feature>
<gene>
    <name evidence="4" type="ORF">CHS0354_014974</name>
</gene>
<evidence type="ECO:0000313" key="4">
    <source>
        <dbReference type="EMBL" id="KAK3588221.1"/>
    </source>
</evidence>